<dbReference type="Proteomes" id="UP000091897">
    <property type="component" value="Chromosome"/>
</dbReference>
<feature type="transmembrane region" description="Helical" evidence="1">
    <location>
        <begin position="46"/>
        <end position="64"/>
    </location>
</feature>
<name>A0ABN4QXT9_9BORD</name>
<evidence type="ECO:0000313" key="3">
    <source>
        <dbReference type="Proteomes" id="UP000091897"/>
    </source>
</evidence>
<dbReference type="InterPro" id="IPR008407">
    <property type="entry name" value="Brnchd-chn_aa_trnsp_AzlD"/>
</dbReference>
<keyword evidence="1" id="KW-1133">Transmembrane helix</keyword>
<sequence length="113" mass="12167">MNLDLASEDAYVYAAIGLLTLCSLVTRAGYQLLGDYLPLSENVRRALRYAPAAALTAIIVPDLLPWKAGVGPMLDMKLLAGVAGILVFLRTRSTVLVIVAGMLVLWGLRWLAP</sequence>
<accession>A0ABN4QXT9</accession>
<organism evidence="2 3">
    <name type="scientific">Bordetella bronchialis</name>
    <dbReference type="NCBI Taxonomy" id="463025"/>
    <lineage>
        <taxon>Bacteria</taxon>
        <taxon>Pseudomonadati</taxon>
        <taxon>Pseudomonadota</taxon>
        <taxon>Betaproteobacteria</taxon>
        <taxon>Burkholderiales</taxon>
        <taxon>Alcaligenaceae</taxon>
        <taxon>Bordetella</taxon>
    </lineage>
</organism>
<keyword evidence="1" id="KW-0812">Transmembrane</keyword>
<evidence type="ECO:0000313" key="2">
    <source>
        <dbReference type="EMBL" id="ANN65832.1"/>
    </source>
</evidence>
<evidence type="ECO:0000256" key="1">
    <source>
        <dbReference type="SAM" id="Phobius"/>
    </source>
</evidence>
<feature type="transmembrane region" description="Helical" evidence="1">
    <location>
        <begin position="95"/>
        <end position="112"/>
    </location>
</feature>
<evidence type="ECO:0008006" key="4">
    <source>
        <dbReference type="Google" id="ProtNLM"/>
    </source>
</evidence>
<gene>
    <name evidence="2" type="ORF">BAU06_05560</name>
</gene>
<protein>
    <recommendedName>
        <fullName evidence="4">Branched-chain amino acid transporter</fullName>
    </recommendedName>
</protein>
<keyword evidence="1" id="KW-0472">Membrane</keyword>
<dbReference type="Pfam" id="PF05437">
    <property type="entry name" value="AzlD"/>
    <property type="match status" value="1"/>
</dbReference>
<dbReference type="EMBL" id="CP016170">
    <property type="protein sequence ID" value="ANN65832.1"/>
    <property type="molecule type" value="Genomic_DNA"/>
</dbReference>
<keyword evidence="3" id="KW-1185">Reference proteome</keyword>
<dbReference type="RefSeq" id="WP_066345334.1">
    <property type="nucleotide sequence ID" value="NZ_CBCSFJ010000003.1"/>
</dbReference>
<reference evidence="2 3" key="1">
    <citation type="submission" date="2016-06" db="EMBL/GenBank/DDBJ databases">
        <title>Complete genome sequences of Bordetella bronchialis and Bordetella flabilis.</title>
        <authorList>
            <person name="LiPuma J.J."/>
            <person name="Spilker T."/>
        </authorList>
    </citation>
    <scope>NUCLEOTIDE SEQUENCE [LARGE SCALE GENOMIC DNA]</scope>
    <source>
        <strain evidence="2 3">AU3182</strain>
    </source>
</reference>
<proteinExistence type="predicted"/>
<feature type="transmembrane region" description="Helical" evidence="1">
    <location>
        <begin position="12"/>
        <end position="34"/>
    </location>
</feature>